<evidence type="ECO:0000256" key="3">
    <source>
        <dbReference type="ARBA" id="ARBA00031870"/>
    </source>
</evidence>
<dbReference type="PANTHER" id="PTHR21600:SF44">
    <property type="entry name" value="RIBOSOMAL LARGE SUBUNIT PSEUDOURIDINE SYNTHASE D"/>
    <property type="match status" value="1"/>
</dbReference>
<protein>
    <recommendedName>
        <fullName evidence="3">RNA pseudouridylate synthase</fullName>
    </recommendedName>
    <alternativeName>
        <fullName evidence="4">RNA-uridine isomerase</fullName>
    </alternativeName>
</protein>
<dbReference type="GO" id="GO:0009982">
    <property type="term" value="F:pseudouridine synthase activity"/>
    <property type="evidence" value="ECO:0007669"/>
    <property type="project" value="InterPro"/>
</dbReference>
<reference evidence="6" key="1">
    <citation type="submission" date="2020-10" db="EMBL/GenBank/DDBJ databases">
        <authorList>
            <person name="Gilroy R."/>
        </authorList>
    </citation>
    <scope>NUCLEOTIDE SEQUENCE</scope>
    <source>
        <strain evidence="6">CHK186-9395</strain>
    </source>
</reference>
<organism evidence="6 7">
    <name type="scientific">Candidatus Caccopulliclostridium gallistercoris</name>
    <dbReference type="NCBI Taxonomy" id="2840719"/>
    <lineage>
        <taxon>Bacteria</taxon>
        <taxon>Bacillati</taxon>
        <taxon>Bacillota</taxon>
        <taxon>Clostridia</taxon>
        <taxon>Candidatus Caccopulliclostridium</taxon>
    </lineage>
</organism>
<comment type="caution">
    <text evidence="6">The sequence shown here is derived from an EMBL/GenBank/DDBJ whole genome shotgun (WGS) entry which is preliminary data.</text>
</comment>
<evidence type="ECO:0000256" key="4">
    <source>
        <dbReference type="ARBA" id="ARBA00033164"/>
    </source>
</evidence>
<dbReference type="Proteomes" id="UP000886861">
    <property type="component" value="Unassembled WGS sequence"/>
</dbReference>
<proteinExistence type="inferred from homology"/>
<dbReference type="GO" id="GO:0140098">
    <property type="term" value="F:catalytic activity, acting on RNA"/>
    <property type="evidence" value="ECO:0007669"/>
    <property type="project" value="UniProtKB-ARBA"/>
</dbReference>
<evidence type="ECO:0000259" key="5">
    <source>
        <dbReference type="Pfam" id="PF00849"/>
    </source>
</evidence>
<dbReference type="InterPro" id="IPR006145">
    <property type="entry name" value="PsdUridine_synth_RsuA/RluA"/>
</dbReference>
<dbReference type="PANTHER" id="PTHR21600">
    <property type="entry name" value="MITOCHONDRIAL RNA PSEUDOURIDINE SYNTHASE"/>
    <property type="match status" value="1"/>
</dbReference>
<dbReference type="InterPro" id="IPR020103">
    <property type="entry name" value="PsdUridine_synth_cat_dom_sf"/>
</dbReference>
<accession>A0A9D1NF84</accession>
<dbReference type="CDD" id="cd02869">
    <property type="entry name" value="PseudoU_synth_RluA_like"/>
    <property type="match status" value="1"/>
</dbReference>
<evidence type="ECO:0000313" key="6">
    <source>
        <dbReference type="EMBL" id="HIV01507.1"/>
    </source>
</evidence>
<dbReference type="AlphaFoldDB" id="A0A9D1NF84"/>
<sequence length="284" mass="32578">MKEFIAKENLKLTKLVLKEYPELSFGQLSTALKNKDIRLDNVRTNKDVLVNVGTKVSVYIDFDKLESKIKRIYEDENVLIVFKPRGIEVVGNASDLEHVLLREGVKVFACHRIDVNTEGLVMLAKNKRAEEELLKAFKNHAVHKEYTAWVCGHMEREQDTLKAYLIKNAAASRVQVFSEEKKNSKEIITKYKVMEDLKTSSLLSVEILTGRTHQIRAHLAFIGHAVIGDDKYGNREINKAFSMKYQALTASKLKFNLTGFLSYLNNKTFKVSPTWLENLNKDRI</sequence>
<reference evidence="6" key="2">
    <citation type="journal article" date="2021" name="PeerJ">
        <title>Extensive microbial diversity within the chicken gut microbiome revealed by metagenomics and culture.</title>
        <authorList>
            <person name="Gilroy R."/>
            <person name="Ravi A."/>
            <person name="Getino M."/>
            <person name="Pursley I."/>
            <person name="Horton D.L."/>
            <person name="Alikhan N.F."/>
            <person name="Baker D."/>
            <person name="Gharbi K."/>
            <person name="Hall N."/>
            <person name="Watson M."/>
            <person name="Adriaenssens E.M."/>
            <person name="Foster-Nyarko E."/>
            <person name="Jarju S."/>
            <person name="Secka A."/>
            <person name="Antonio M."/>
            <person name="Oren A."/>
            <person name="Chaudhuri R.R."/>
            <person name="La Ragione R."/>
            <person name="Hildebrand F."/>
            <person name="Pallen M.J."/>
        </authorList>
    </citation>
    <scope>NUCLEOTIDE SEQUENCE</scope>
    <source>
        <strain evidence="6">CHK186-9395</strain>
    </source>
</reference>
<dbReference type="SUPFAM" id="SSF55120">
    <property type="entry name" value="Pseudouridine synthase"/>
    <property type="match status" value="1"/>
</dbReference>
<dbReference type="InterPro" id="IPR050188">
    <property type="entry name" value="RluA_PseudoU_synthase"/>
</dbReference>
<evidence type="ECO:0000313" key="7">
    <source>
        <dbReference type="Proteomes" id="UP000886861"/>
    </source>
</evidence>
<comment type="catalytic activity">
    <reaction evidence="1">
        <text>a uridine in RNA = a pseudouridine in RNA</text>
        <dbReference type="Rhea" id="RHEA:48348"/>
        <dbReference type="Rhea" id="RHEA-COMP:12068"/>
        <dbReference type="Rhea" id="RHEA-COMP:12069"/>
        <dbReference type="ChEBI" id="CHEBI:65314"/>
        <dbReference type="ChEBI" id="CHEBI:65315"/>
    </reaction>
</comment>
<gene>
    <name evidence="6" type="ORF">IAA62_03020</name>
</gene>
<dbReference type="Pfam" id="PF00849">
    <property type="entry name" value="PseudoU_synth_2"/>
    <property type="match status" value="1"/>
</dbReference>
<dbReference type="Gene3D" id="3.30.2350.10">
    <property type="entry name" value="Pseudouridine synthase"/>
    <property type="match status" value="1"/>
</dbReference>
<evidence type="ECO:0000256" key="2">
    <source>
        <dbReference type="ARBA" id="ARBA00010876"/>
    </source>
</evidence>
<comment type="similarity">
    <text evidence="2">Belongs to the pseudouridine synthase RluA family.</text>
</comment>
<dbReference type="GO" id="GO:0003723">
    <property type="term" value="F:RNA binding"/>
    <property type="evidence" value="ECO:0007669"/>
    <property type="project" value="InterPro"/>
</dbReference>
<feature type="domain" description="Pseudouridine synthase RsuA/RluA-like" evidence="5">
    <location>
        <begin position="77"/>
        <end position="220"/>
    </location>
</feature>
<dbReference type="GO" id="GO:0000455">
    <property type="term" value="P:enzyme-directed rRNA pseudouridine synthesis"/>
    <property type="evidence" value="ECO:0007669"/>
    <property type="project" value="TreeGrafter"/>
</dbReference>
<evidence type="ECO:0000256" key="1">
    <source>
        <dbReference type="ARBA" id="ARBA00000073"/>
    </source>
</evidence>
<name>A0A9D1NF84_9FIRM</name>
<dbReference type="EMBL" id="DVOJ01000010">
    <property type="protein sequence ID" value="HIV01507.1"/>
    <property type="molecule type" value="Genomic_DNA"/>
</dbReference>